<sequence>MKKITAAIIIGVFASTGGLAHEAAENNRPKAADEAVKVAAPGKGENKSRAHSGGTDSNGCHTNHSTGEYHCHNRK</sequence>
<proteinExistence type="predicted"/>
<keyword evidence="3" id="KW-1185">Reference proteome</keyword>
<evidence type="ECO:0000313" key="2">
    <source>
        <dbReference type="EMBL" id="KKW90614.1"/>
    </source>
</evidence>
<dbReference type="PATRIC" id="fig|56193.3.peg.3933"/>
<dbReference type="Proteomes" id="UP000033874">
    <property type="component" value="Unassembled WGS sequence"/>
</dbReference>
<dbReference type="EMBL" id="LBIC01000009">
    <property type="protein sequence ID" value="KKW90614.1"/>
    <property type="molecule type" value="Genomic_DNA"/>
</dbReference>
<dbReference type="NCBIfam" id="NF033223">
    <property type="entry name" value="YHYH_alt"/>
    <property type="match status" value="1"/>
</dbReference>
<accession>A0A0M3APZ5</accession>
<feature type="region of interest" description="Disordered" evidence="1">
    <location>
        <begin position="24"/>
        <end position="75"/>
    </location>
</feature>
<evidence type="ECO:0000256" key="1">
    <source>
        <dbReference type="SAM" id="MobiDB-lite"/>
    </source>
</evidence>
<dbReference type="InterPro" id="IPR047773">
    <property type="entry name" value="YHYH_dom_bact"/>
</dbReference>
<name>A0A0M3APZ5_9SPHN</name>
<feature type="compositionally biased region" description="Basic and acidic residues" evidence="1">
    <location>
        <begin position="24"/>
        <end position="36"/>
    </location>
</feature>
<dbReference type="AlphaFoldDB" id="A0A0M3APZ5"/>
<feature type="compositionally biased region" description="Polar residues" evidence="1">
    <location>
        <begin position="54"/>
        <end position="66"/>
    </location>
</feature>
<evidence type="ECO:0008006" key="4">
    <source>
        <dbReference type="Google" id="ProtNLM"/>
    </source>
</evidence>
<evidence type="ECO:0000313" key="3">
    <source>
        <dbReference type="Proteomes" id="UP000033874"/>
    </source>
</evidence>
<gene>
    <name evidence="2" type="ORF">YP76_18725</name>
</gene>
<dbReference type="RefSeq" id="WP_046765115.1">
    <property type="nucleotide sequence ID" value="NZ_LBIC01000009.1"/>
</dbReference>
<organism evidence="2 3">
    <name type="scientific">Sphingobium chungbukense</name>
    <dbReference type="NCBI Taxonomy" id="56193"/>
    <lineage>
        <taxon>Bacteria</taxon>
        <taxon>Pseudomonadati</taxon>
        <taxon>Pseudomonadota</taxon>
        <taxon>Alphaproteobacteria</taxon>
        <taxon>Sphingomonadales</taxon>
        <taxon>Sphingomonadaceae</taxon>
        <taxon>Sphingobium</taxon>
    </lineage>
</organism>
<reference evidence="2 3" key="1">
    <citation type="submission" date="2015-04" db="EMBL/GenBank/DDBJ databases">
        <title>Genome sequence of aromatic hydrocarbons-degrading Sphingobium chungbukense DJ77.</title>
        <authorList>
            <person name="Kim Y.-C."/>
            <person name="Chae J.-C."/>
        </authorList>
    </citation>
    <scope>NUCLEOTIDE SEQUENCE [LARGE SCALE GENOMIC DNA]</scope>
    <source>
        <strain evidence="2 3">DJ77</strain>
    </source>
</reference>
<protein>
    <recommendedName>
        <fullName evidence="4">YHYH domain-containing protein</fullName>
    </recommendedName>
</protein>
<comment type="caution">
    <text evidence="2">The sequence shown here is derived from an EMBL/GenBank/DDBJ whole genome shotgun (WGS) entry which is preliminary data.</text>
</comment>